<protein>
    <submittedName>
        <fullName evidence="1">Uncharacterized protein</fullName>
    </submittedName>
</protein>
<organism evidence="1">
    <name type="scientific">Rhizophora mucronata</name>
    <name type="common">Asiatic mangrove</name>
    <dbReference type="NCBI Taxonomy" id="61149"/>
    <lineage>
        <taxon>Eukaryota</taxon>
        <taxon>Viridiplantae</taxon>
        <taxon>Streptophyta</taxon>
        <taxon>Embryophyta</taxon>
        <taxon>Tracheophyta</taxon>
        <taxon>Spermatophyta</taxon>
        <taxon>Magnoliopsida</taxon>
        <taxon>eudicotyledons</taxon>
        <taxon>Gunneridae</taxon>
        <taxon>Pentapetalae</taxon>
        <taxon>rosids</taxon>
        <taxon>fabids</taxon>
        <taxon>Malpighiales</taxon>
        <taxon>Rhizophoraceae</taxon>
        <taxon>Rhizophora</taxon>
    </lineage>
</organism>
<dbReference type="AlphaFoldDB" id="A0A2P2PZ19"/>
<name>A0A2P2PZ19_RHIMU</name>
<evidence type="ECO:0000313" key="1">
    <source>
        <dbReference type="EMBL" id="MBX59968.1"/>
    </source>
</evidence>
<accession>A0A2P2PZ19</accession>
<sequence>MWYPQPIIRLGKLGCGGSKGTGKTGMISCGIPMLFIRQLYNEHHTDFLVIMKLCI</sequence>
<proteinExistence type="predicted"/>
<reference evidence="1" key="1">
    <citation type="submission" date="2018-02" db="EMBL/GenBank/DDBJ databases">
        <title>Rhizophora mucronata_Transcriptome.</title>
        <authorList>
            <person name="Meera S.P."/>
            <person name="Sreeshan A."/>
            <person name="Augustine A."/>
        </authorList>
    </citation>
    <scope>NUCLEOTIDE SEQUENCE</scope>
    <source>
        <tissue evidence="1">Leaf</tissue>
    </source>
</reference>
<dbReference type="EMBL" id="GGEC01079484">
    <property type="protein sequence ID" value="MBX59968.1"/>
    <property type="molecule type" value="Transcribed_RNA"/>
</dbReference>